<accession>A0ABU5CTJ2</accession>
<evidence type="ECO:0000256" key="4">
    <source>
        <dbReference type="HAMAP-Rule" id="MF_00667"/>
    </source>
</evidence>
<name>A0ABU5CTJ2_9BACI</name>
<dbReference type="RefSeq" id="WP_320380474.1">
    <property type="nucleotide sequence ID" value="NZ_JAWDIQ010000002.1"/>
</dbReference>
<evidence type="ECO:0000256" key="1">
    <source>
        <dbReference type="ARBA" id="ARBA00004288"/>
    </source>
</evidence>
<evidence type="ECO:0000313" key="6">
    <source>
        <dbReference type="Proteomes" id="UP001275315"/>
    </source>
</evidence>
<dbReference type="Pfam" id="PF08141">
    <property type="entry name" value="SspH"/>
    <property type="match status" value="1"/>
</dbReference>
<reference evidence="5 6" key="1">
    <citation type="submission" date="2023-10" db="EMBL/GenBank/DDBJ databases">
        <title>Virgibacillus soli CC-YMP-6 genome.</title>
        <authorList>
            <person name="Miliotis G."/>
            <person name="Sengupta P."/>
            <person name="Hameed A."/>
            <person name="Chuvochina M."/>
            <person name="Mcdonagh F."/>
            <person name="Simpson A.C."/>
            <person name="Singh N.K."/>
            <person name="Rekha P.D."/>
            <person name="Raman K."/>
            <person name="Hugenholtz P."/>
            <person name="Venkateswaran K."/>
        </authorList>
    </citation>
    <scope>NUCLEOTIDE SEQUENCE [LARGE SCALE GENOMIC DNA]</scope>
    <source>
        <strain evidence="5 6">CC-YMP-6</strain>
    </source>
</reference>
<comment type="caution">
    <text evidence="5">The sequence shown here is derived from an EMBL/GenBank/DDBJ whole genome shotgun (WGS) entry which is preliminary data.</text>
</comment>
<organism evidence="5 6">
    <name type="scientific">Paracerasibacillus soli</name>
    <dbReference type="NCBI Taxonomy" id="480284"/>
    <lineage>
        <taxon>Bacteria</taxon>
        <taxon>Bacillati</taxon>
        <taxon>Bacillota</taxon>
        <taxon>Bacilli</taxon>
        <taxon>Bacillales</taxon>
        <taxon>Bacillaceae</taxon>
        <taxon>Paracerasibacillus</taxon>
    </lineage>
</organism>
<proteinExistence type="evidence at transcript level"/>
<protein>
    <recommendedName>
        <fullName evidence="4">Small, acid-soluble spore protein H</fullName>
        <shortName evidence="4">SASP H</shortName>
    </recommendedName>
</protein>
<sequence>MDIDRLQEIMQSAQLVNISFHGIPVYIQEINLENQTATVFPLDEMENEQIVDLNGLYEEGPF</sequence>
<dbReference type="NCBIfam" id="TIGR02861">
    <property type="entry name" value="SASP_H"/>
    <property type="match status" value="1"/>
</dbReference>
<dbReference type="Proteomes" id="UP001275315">
    <property type="component" value="Unassembled WGS sequence"/>
</dbReference>
<evidence type="ECO:0000256" key="3">
    <source>
        <dbReference type="ARBA" id="ARBA00022969"/>
    </source>
</evidence>
<comment type="induction">
    <text evidence="4">Expressed only in the forespore compartment of sporulating cells.</text>
</comment>
<dbReference type="InterPro" id="IPR012610">
    <property type="entry name" value="SASP_SspH"/>
</dbReference>
<evidence type="ECO:0000256" key="2">
    <source>
        <dbReference type="ARBA" id="ARBA00006573"/>
    </source>
</evidence>
<evidence type="ECO:0000313" key="5">
    <source>
        <dbReference type="EMBL" id="MDY0409683.1"/>
    </source>
</evidence>
<keyword evidence="3 4" id="KW-0749">Sporulation</keyword>
<comment type="similarity">
    <text evidence="2 4">Belongs to the SspH family.</text>
</comment>
<keyword evidence="6" id="KW-1185">Reference proteome</keyword>
<dbReference type="EMBL" id="JAWDIQ010000002">
    <property type="protein sequence ID" value="MDY0409683.1"/>
    <property type="molecule type" value="Genomic_DNA"/>
</dbReference>
<dbReference type="HAMAP" id="MF_00667">
    <property type="entry name" value="SspH"/>
    <property type="match status" value="1"/>
</dbReference>
<comment type="subcellular location">
    <subcellularLocation>
        <location evidence="1 4">Spore core</location>
    </subcellularLocation>
</comment>
<gene>
    <name evidence="4" type="primary">sspH</name>
    <name evidence="5" type="ORF">RWD45_15300</name>
</gene>